<accession>A0AAV7SXY2</accession>
<keyword evidence="1" id="KW-0812">Transmembrane</keyword>
<protein>
    <submittedName>
        <fullName evidence="2">Uncharacterized protein</fullName>
    </submittedName>
</protein>
<feature type="non-terminal residue" evidence="2">
    <location>
        <position position="57"/>
    </location>
</feature>
<feature type="non-terminal residue" evidence="2">
    <location>
        <position position="1"/>
    </location>
</feature>
<evidence type="ECO:0000313" key="2">
    <source>
        <dbReference type="EMBL" id="KAJ1168959.1"/>
    </source>
</evidence>
<name>A0AAV7SXY2_PLEWA</name>
<sequence>STTGNSDWVIAVSLVTPFVLAILISVWLCCCSCQGCCTCCERDTKTMLTTAPVEENV</sequence>
<dbReference type="AlphaFoldDB" id="A0AAV7SXY2"/>
<keyword evidence="1" id="KW-0472">Membrane</keyword>
<dbReference type="Proteomes" id="UP001066276">
    <property type="component" value="Chromosome 4_1"/>
</dbReference>
<keyword evidence="3" id="KW-1185">Reference proteome</keyword>
<evidence type="ECO:0000256" key="1">
    <source>
        <dbReference type="SAM" id="Phobius"/>
    </source>
</evidence>
<organism evidence="2 3">
    <name type="scientific">Pleurodeles waltl</name>
    <name type="common">Iberian ribbed newt</name>
    <dbReference type="NCBI Taxonomy" id="8319"/>
    <lineage>
        <taxon>Eukaryota</taxon>
        <taxon>Metazoa</taxon>
        <taxon>Chordata</taxon>
        <taxon>Craniata</taxon>
        <taxon>Vertebrata</taxon>
        <taxon>Euteleostomi</taxon>
        <taxon>Amphibia</taxon>
        <taxon>Batrachia</taxon>
        <taxon>Caudata</taxon>
        <taxon>Salamandroidea</taxon>
        <taxon>Salamandridae</taxon>
        <taxon>Pleurodelinae</taxon>
        <taxon>Pleurodeles</taxon>
    </lineage>
</organism>
<proteinExistence type="predicted"/>
<gene>
    <name evidence="2" type="ORF">NDU88_000871</name>
</gene>
<feature type="transmembrane region" description="Helical" evidence="1">
    <location>
        <begin position="7"/>
        <end position="28"/>
    </location>
</feature>
<reference evidence="2" key="1">
    <citation type="journal article" date="2022" name="bioRxiv">
        <title>Sequencing and chromosome-scale assembly of the giantPleurodeles waltlgenome.</title>
        <authorList>
            <person name="Brown T."/>
            <person name="Elewa A."/>
            <person name="Iarovenko S."/>
            <person name="Subramanian E."/>
            <person name="Araus A.J."/>
            <person name="Petzold A."/>
            <person name="Susuki M."/>
            <person name="Suzuki K.-i.T."/>
            <person name="Hayashi T."/>
            <person name="Toyoda A."/>
            <person name="Oliveira C."/>
            <person name="Osipova E."/>
            <person name="Leigh N.D."/>
            <person name="Simon A."/>
            <person name="Yun M.H."/>
        </authorList>
    </citation>
    <scope>NUCLEOTIDE SEQUENCE</scope>
    <source>
        <strain evidence="2">20211129_DDA</strain>
        <tissue evidence="2">Liver</tissue>
    </source>
</reference>
<dbReference type="EMBL" id="JANPWB010000007">
    <property type="protein sequence ID" value="KAJ1168959.1"/>
    <property type="molecule type" value="Genomic_DNA"/>
</dbReference>
<comment type="caution">
    <text evidence="2">The sequence shown here is derived from an EMBL/GenBank/DDBJ whole genome shotgun (WGS) entry which is preliminary data.</text>
</comment>
<keyword evidence="1" id="KW-1133">Transmembrane helix</keyword>
<evidence type="ECO:0000313" key="3">
    <source>
        <dbReference type="Proteomes" id="UP001066276"/>
    </source>
</evidence>